<dbReference type="GO" id="GO:0005840">
    <property type="term" value="C:ribosome"/>
    <property type="evidence" value="ECO:0007669"/>
    <property type="project" value="UniProtKB-KW"/>
</dbReference>
<dbReference type="PANTHER" id="PTHR12220:SF13">
    <property type="entry name" value="LARGE RIBOSOMAL SUBUNIT PROTEIN UL16M"/>
    <property type="match status" value="1"/>
</dbReference>
<reference evidence="5" key="1">
    <citation type="submission" date="2013-08" db="EMBL/GenBank/DDBJ databases">
        <title>Complete mitochondrial genome sequence of Pyropia yezoensis (Bangiales, Rhodophyta) from Korea.</title>
        <authorList>
            <person name="Lee S.-R."/>
            <person name="Hwang M.S."/>
        </authorList>
    </citation>
    <scope>NUCLEOTIDE SEQUENCE</scope>
</reference>
<dbReference type="GO" id="GO:1990904">
    <property type="term" value="C:ribonucleoprotein complex"/>
    <property type="evidence" value="ECO:0007669"/>
    <property type="project" value="UniProtKB-KW"/>
</dbReference>
<evidence type="ECO:0000256" key="1">
    <source>
        <dbReference type="ARBA" id="ARBA00008931"/>
    </source>
</evidence>
<evidence type="ECO:0000256" key="2">
    <source>
        <dbReference type="ARBA" id="ARBA00022980"/>
    </source>
</evidence>
<dbReference type="PANTHER" id="PTHR12220">
    <property type="entry name" value="50S/60S RIBOSOMAL PROTEIN L16"/>
    <property type="match status" value="1"/>
</dbReference>
<sequence length="145" mass="16939">MKRFNTKNNPTRQHKKKYRYINQTSHLVKRGQFGLRSLSYKQVDITQINNIKKIIQKEIKVIEKKSSLGKIKVWFYMLPKNAVTKFSPETRMGKGKGAIVSHCCYIRPGQLLFELSNLPKLKSLELLSCVKGSLSFKTQSFFRFH</sequence>
<geneLocation type="mitochondrion" evidence="5"/>
<dbReference type="EMBL" id="KF561997">
    <property type="protein sequence ID" value="AGZ17887.1"/>
    <property type="molecule type" value="Genomic_DNA"/>
</dbReference>
<keyword evidence="3 4" id="KW-0687">Ribonucleoprotein</keyword>
<accession>A0A286JNS9</accession>
<dbReference type="InterPro" id="IPR036920">
    <property type="entry name" value="Ribosomal_uL16_sf"/>
</dbReference>
<evidence type="ECO:0000313" key="5">
    <source>
        <dbReference type="EMBL" id="AGZ17887.1"/>
    </source>
</evidence>
<dbReference type="Gene3D" id="3.90.1170.10">
    <property type="entry name" value="Ribosomal protein L10e/L16"/>
    <property type="match status" value="1"/>
</dbReference>
<dbReference type="SUPFAM" id="SSF54686">
    <property type="entry name" value="Ribosomal protein L16p/L10e"/>
    <property type="match status" value="1"/>
</dbReference>
<dbReference type="InterPro" id="IPR016180">
    <property type="entry name" value="Ribosomal_uL16_dom"/>
</dbReference>
<dbReference type="GO" id="GO:0006412">
    <property type="term" value="P:translation"/>
    <property type="evidence" value="ECO:0007669"/>
    <property type="project" value="InterPro"/>
</dbReference>
<protein>
    <submittedName>
        <fullName evidence="5">Ribosomal protein L16</fullName>
    </submittedName>
</protein>
<dbReference type="GO" id="GO:0019843">
    <property type="term" value="F:rRNA binding"/>
    <property type="evidence" value="ECO:0007669"/>
    <property type="project" value="InterPro"/>
</dbReference>
<gene>
    <name evidence="5" type="primary">rpl16</name>
</gene>
<dbReference type="PRINTS" id="PR00060">
    <property type="entry name" value="RIBOSOMALL16"/>
</dbReference>
<keyword evidence="2 4" id="KW-0689">Ribosomal protein</keyword>
<keyword evidence="5" id="KW-0496">Mitochondrion</keyword>
<dbReference type="AlphaFoldDB" id="A0A286JNS9"/>
<dbReference type="GO" id="GO:0003735">
    <property type="term" value="F:structural constituent of ribosome"/>
    <property type="evidence" value="ECO:0007669"/>
    <property type="project" value="InterPro"/>
</dbReference>
<name>A0A286JNS9_PYRYE</name>
<dbReference type="CDD" id="cd01433">
    <property type="entry name" value="Ribosomal_L16_L10e"/>
    <property type="match status" value="1"/>
</dbReference>
<organism evidence="5">
    <name type="scientific">Pyropia yezoensis</name>
    <name type="common">Susabi-nori</name>
    <name type="synonym">Porphyra yezoensis</name>
    <dbReference type="NCBI Taxonomy" id="2788"/>
    <lineage>
        <taxon>Eukaryota</taxon>
        <taxon>Rhodophyta</taxon>
        <taxon>Bangiophyceae</taxon>
        <taxon>Bangiales</taxon>
        <taxon>Bangiaceae</taxon>
        <taxon>Pyropia</taxon>
    </lineage>
</organism>
<evidence type="ECO:0000256" key="4">
    <source>
        <dbReference type="RuleBase" id="RU004413"/>
    </source>
</evidence>
<comment type="similarity">
    <text evidence="1 4">Belongs to the universal ribosomal protein uL16 family.</text>
</comment>
<dbReference type="InterPro" id="IPR047873">
    <property type="entry name" value="Ribosomal_uL16"/>
</dbReference>
<proteinExistence type="inferred from homology"/>
<evidence type="ECO:0000256" key="3">
    <source>
        <dbReference type="ARBA" id="ARBA00023274"/>
    </source>
</evidence>
<dbReference type="InterPro" id="IPR000114">
    <property type="entry name" value="Ribosomal_uL16_bact-type"/>
</dbReference>
<dbReference type="Pfam" id="PF00252">
    <property type="entry name" value="Ribosomal_L16"/>
    <property type="match status" value="1"/>
</dbReference>